<keyword evidence="2" id="KW-0808">Transferase</keyword>
<dbReference type="Pfam" id="PF13480">
    <property type="entry name" value="Acetyltransf_6"/>
    <property type="match status" value="1"/>
</dbReference>
<dbReference type="SUPFAM" id="SSF55729">
    <property type="entry name" value="Acyl-CoA N-acyltransferases (Nat)"/>
    <property type="match status" value="1"/>
</dbReference>
<dbReference type="InterPro" id="IPR016181">
    <property type="entry name" value="Acyl_CoA_acyltransferase"/>
</dbReference>
<name>A0A6N3HIT5_EUBLI</name>
<proteinExistence type="inferred from homology"/>
<protein>
    <submittedName>
        <fullName evidence="8">FemAB family protein</fullName>
    </submittedName>
</protein>
<evidence type="ECO:0000256" key="2">
    <source>
        <dbReference type="ARBA" id="ARBA00022679"/>
    </source>
</evidence>
<evidence type="ECO:0000259" key="7">
    <source>
        <dbReference type="Pfam" id="PF13480"/>
    </source>
</evidence>
<evidence type="ECO:0000313" key="8">
    <source>
        <dbReference type="EMBL" id="VYU76100.1"/>
    </source>
</evidence>
<dbReference type="InterPro" id="IPR050644">
    <property type="entry name" value="PG_Glycine_Bridge_Synth"/>
</dbReference>
<organism evidence="8">
    <name type="scientific">Eubacterium limosum</name>
    <dbReference type="NCBI Taxonomy" id="1736"/>
    <lineage>
        <taxon>Bacteria</taxon>
        <taxon>Bacillati</taxon>
        <taxon>Bacillota</taxon>
        <taxon>Clostridia</taxon>
        <taxon>Eubacteriales</taxon>
        <taxon>Eubacteriaceae</taxon>
        <taxon>Eubacterium</taxon>
    </lineage>
</organism>
<keyword evidence="6" id="KW-0961">Cell wall biogenesis/degradation</keyword>
<dbReference type="PANTHER" id="PTHR36174:SF1">
    <property type="entry name" value="LIPID II:GLYCINE GLYCYLTRANSFERASE"/>
    <property type="match status" value="1"/>
</dbReference>
<dbReference type="InterPro" id="IPR038740">
    <property type="entry name" value="BioF2-like_GNAT_dom"/>
</dbReference>
<dbReference type="GO" id="GO:0016755">
    <property type="term" value="F:aminoacyltransferase activity"/>
    <property type="evidence" value="ECO:0007669"/>
    <property type="project" value="InterPro"/>
</dbReference>
<dbReference type="EMBL" id="CACRTR010000023">
    <property type="protein sequence ID" value="VYU76100.1"/>
    <property type="molecule type" value="Genomic_DNA"/>
</dbReference>
<reference evidence="8" key="1">
    <citation type="submission" date="2019-11" db="EMBL/GenBank/DDBJ databases">
        <authorList>
            <person name="Feng L."/>
        </authorList>
    </citation>
    <scope>NUCLEOTIDE SEQUENCE</scope>
    <source>
        <strain evidence="8">ElimosumLFYP34</strain>
    </source>
</reference>
<evidence type="ECO:0000256" key="4">
    <source>
        <dbReference type="ARBA" id="ARBA00022984"/>
    </source>
</evidence>
<keyword evidence="4" id="KW-0573">Peptidoglycan synthesis</keyword>
<comment type="similarity">
    <text evidence="1">Belongs to the FemABX family.</text>
</comment>
<evidence type="ECO:0000256" key="3">
    <source>
        <dbReference type="ARBA" id="ARBA00022960"/>
    </source>
</evidence>
<evidence type="ECO:0000256" key="1">
    <source>
        <dbReference type="ARBA" id="ARBA00009943"/>
    </source>
</evidence>
<keyword evidence="3" id="KW-0133">Cell shape</keyword>
<evidence type="ECO:0000256" key="5">
    <source>
        <dbReference type="ARBA" id="ARBA00023315"/>
    </source>
</evidence>
<dbReference type="GO" id="GO:0009252">
    <property type="term" value="P:peptidoglycan biosynthetic process"/>
    <property type="evidence" value="ECO:0007669"/>
    <property type="project" value="UniProtKB-KW"/>
</dbReference>
<feature type="domain" description="BioF2-like acetyltransferase" evidence="7">
    <location>
        <begin position="169"/>
        <end position="294"/>
    </location>
</feature>
<dbReference type="PANTHER" id="PTHR36174">
    <property type="entry name" value="LIPID II:GLYCINE GLYCYLTRANSFERASE"/>
    <property type="match status" value="1"/>
</dbReference>
<gene>
    <name evidence="8" type="ORF">ELLFYP34_01283</name>
</gene>
<dbReference type="AlphaFoldDB" id="A0A6N3HIT5"/>
<dbReference type="GO" id="GO:0008360">
    <property type="term" value="P:regulation of cell shape"/>
    <property type="evidence" value="ECO:0007669"/>
    <property type="project" value="UniProtKB-KW"/>
</dbReference>
<dbReference type="InterPro" id="IPR003447">
    <property type="entry name" value="FEMABX"/>
</dbReference>
<dbReference type="Gene3D" id="3.40.630.30">
    <property type="match status" value="1"/>
</dbReference>
<accession>A0A6N3HIT5</accession>
<dbReference type="GO" id="GO:0071555">
    <property type="term" value="P:cell wall organization"/>
    <property type="evidence" value="ECO:0007669"/>
    <property type="project" value="UniProtKB-KW"/>
</dbReference>
<sequence>MSQLEIITSDQAEEWNKIVKSFKNHDVYYLIDYVKAFQIHGDGEPILIFYHDHDFKAMNVTMKRDIGRSPNLVNQIPVDTYYDFTTPYGYGGFQVEGTQTKENIETLNRIYYEYCLKHSIVCEFVRFHPVLENAKLLTEMYEVIELGKTILMDLSDQELIWKNITSKNRNVIRKAQKSGVKIYWGRNRELFKDFIQIYNQTMDKDQAEDYYYFKVDFYESILNDLKDNSLIFYAQLEDEIIAMSIVMFCNQQMHYHLSASKQAYLKYAPTNLLLYEVACWGAENGFKTLHLGGGLGCKEDNLYKFKSAFNRHSEAEFSIGKKVFDKEAYMEFVEMSQKSEDKEDDYFPKYRG</sequence>
<keyword evidence="5" id="KW-0012">Acyltransferase</keyword>
<evidence type="ECO:0000256" key="6">
    <source>
        <dbReference type="ARBA" id="ARBA00023316"/>
    </source>
</evidence>
<dbReference type="PROSITE" id="PS51191">
    <property type="entry name" value="FEMABX"/>
    <property type="match status" value="1"/>
</dbReference>